<dbReference type="Proteomes" id="UP000750197">
    <property type="component" value="Unassembled WGS sequence"/>
</dbReference>
<dbReference type="GO" id="GO:0005840">
    <property type="term" value="C:ribosome"/>
    <property type="evidence" value="ECO:0007669"/>
    <property type="project" value="UniProtKB-KW"/>
</dbReference>
<comment type="function">
    <text evidence="6">Forms part of the polypeptide exit tunnel.</text>
</comment>
<dbReference type="EMBL" id="JAGVSJ010000010">
    <property type="protein sequence ID" value="MBX8631916.1"/>
    <property type="molecule type" value="Genomic_DNA"/>
</dbReference>
<evidence type="ECO:0000256" key="6">
    <source>
        <dbReference type="HAMAP-Rule" id="MF_01328"/>
    </source>
</evidence>
<evidence type="ECO:0000313" key="10">
    <source>
        <dbReference type="Proteomes" id="UP000716004"/>
    </source>
</evidence>
<keyword evidence="5 6" id="KW-0687">Ribonucleoprotein</keyword>
<dbReference type="EMBL" id="JAHEAC010000054">
    <property type="protein sequence ID" value="MBX8644328.1"/>
    <property type="molecule type" value="Genomic_DNA"/>
</dbReference>
<reference evidence="8" key="1">
    <citation type="submission" date="2021-04" db="EMBL/GenBank/DDBJ databases">
        <title>Genomic insights into ecological role and evolution of a novel Thermoplasmata order Candidatus Sysuiplasmatales.</title>
        <authorList>
            <person name="Yuan Y."/>
        </authorList>
    </citation>
    <scope>NUCLEOTIDE SEQUENCE</scope>
    <source>
        <strain evidence="9">TUT19-bin139</strain>
        <strain evidence="8">YP2-bin.285</strain>
    </source>
</reference>
<comment type="similarity">
    <text evidence="1 6">Belongs to the universal ribosomal protein uL4 family.</text>
</comment>
<evidence type="ECO:0000256" key="2">
    <source>
        <dbReference type="ARBA" id="ARBA00022730"/>
    </source>
</evidence>
<comment type="function">
    <text evidence="6">One of the primary rRNA binding proteins, this protein initially binds near the 5'-end of the 23S rRNA. It is important during the early stages of 50S assembly. It makes multiple contacts with different domains of the 23S rRNA in the assembled 50S subunit and ribosome.</text>
</comment>
<dbReference type="GO" id="GO:1990904">
    <property type="term" value="C:ribonucleoprotein complex"/>
    <property type="evidence" value="ECO:0007669"/>
    <property type="project" value="UniProtKB-KW"/>
</dbReference>
<evidence type="ECO:0000313" key="8">
    <source>
        <dbReference type="EMBL" id="MBX8631916.1"/>
    </source>
</evidence>
<organism evidence="8 10">
    <name type="scientific">Candidatus Sysuiplasma superficiale</name>
    <dbReference type="NCBI Taxonomy" id="2823368"/>
    <lineage>
        <taxon>Archaea</taxon>
        <taxon>Methanobacteriati</taxon>
        <taxon>Thermoplasmatota</taxon>
        <taxon>Thermoplasmata</taxon>
        <taxon>Candidatus Sysuiplasmatales</taxon>
        <taxon>Candidatus Sysuiplasmataceae</taxon>
        <taxon>Candidatus Sysuiplasma</taxon>
    </lineage>
</organism>
<proteinExistence type="inferred from homology"/>
<gene>
    <name evidence="8" type="primary">rpl4p</name>
    <name evidence="6" type="synonym">rpl4</name>
    <name evidence="8" type="ORF">J9259_05285</name>
    <name evidence="9" type="ORF">KIY12_06380</name>
</gene>
<feature type="compositionally biased region" description="Polar residues" evidence="7">
    <location>
        <begin position="89"/>
        <end position="100"/>
    </location>
</feature>
<evidence type="ECO:0000256" key="7">
    <source>
        <dbReference type="SAM" id="MobiDB-lite"/>
    </source>
</evidence>
<dbReference type="Gene3D" id="3.40.1370.10">
    <property type="match status" value="1"/>
</dbReference>
<keyword evidence="3 6" id="KW-0694">RNA-binding</keyword>
<sequence>MAEKELQKEEEVLKEGHVFVYSRDGNPQEQLPLPPVFVTPFRPDIIRKDFAAASSRRRQPYGPAFRAGMRHSVETWGKGRGVARVQRIKGQSTAAESPNNVGGRRAHPPRPWKNWRLRINEKERRLARMSALAATSKPEIVKSRGHRFPEGVSLPIVVDDEVENMKKSADFEQLLGSIGIAEDVVRVREGRHVRAGRGKMRNRRYRQPVGPLVVVSAADAALAKSAKNLAGVDVVTASSLNTECLAPGGNAGRLVIFSKRAFESLRGV</sequence>
<evidence type="ECO:0000256" key="3">
    <source>
        <dbReference type="ARBA" id="ARBA00022884"/>
    </source>
</evidence>
<name>A0A8J7YPF2_9ARCH</name>
<evidence type="ECO:0000256" key="5">
    <source>
        <dbReference type="ARBA" id="ARBA00023274"/>
    </source>
</evidence>
<dbReference type="InterPro" id="IPR045240">
    <property type="entry name" value="Ribosomal_uL4_euk/arch"/>
</dbReference>
<dbReference type="GO" id="GO:0003735">
    <property type="term" value="F:structural constituent of ribosome"/>
    <property type="evidence" value="ECO:0007669"/>
    <property type="project" value="InterPro"/>
</dbReference>
<dbReference type="Pfam" id="PF00573">
    <property type="entry name" value="Ribosomal_L4"/>
    <property type="match status" value="1"/>
</dbReference>
<dbReference type="GO" id="GO:0006412">
    <property type="term" value="P:translation"/>
    <property type="evidence" value="ECO:0007669"/>
    <property type="project" value="UniProtKB-UniRule"/>
</dbReference>
<dbReference type="AlphaFoldDB" id="A0A8J7YPF2"/>
<keyword evidence="2 6" id="KW-0699">rRNA-binding</keyword>
<evidence type="ECO:0000256" key="1">
    <source>
        <dbReference type="ARBA" id="ARBA00010528"/>
    </source>
</evidence>
<dbReference type="GO" id="GO:0019843">
    <property type="term" value="F:rRNA binding"/>
    <property type="evidence" value="ECO:0007669"/>
    <property type="project" value="UniProtKB-UniRule"/>
</dbReference>
<dbReference type="NCBIfam" id="TIGR03672">
    <property type="entry name" value="rpl4p_arch"/>
    <property type="match status" value="1"/>
</dbReference>
<dbReference type="HAMAP" id="MF_01328_A">
    <property type="entry name" value="Ribosomal_uL4_A"/>
    <property type="match status" value="1"/>
</dbReference>
<accession>A0A8J7YPF2</accession>
<dbReference type="InterPro" id="IPR002136">
    <property type="entry name" value="Ribosomal_uL4"/>
</dbReference>
<dbReference type="PANTHER" id="PTHR19431">
    <property type="entry name" value="60S RIBOSOMAL PROTEIN L4"/>
    <property type="match status" value="1"/>
</dbReference>
<dbReference type="SUPFAM" id="SSF52166">
    <property type="entry name" value="Ribosomal protein L4"/>
    <property type="match status" value="1"/>
</dbReference>
<comment type="subunit">
    <text evidence="6">Part of the 50S ribosomal subunit.</text>
</comment>
<evidence type="ECO:0000313" key="9">
    <source>
        <dbReference type="EMBL" id="MBX8644328.1"/>
    </source>
</evidence>
<keyword evidence="4 6" id="KW-0689">Ribosomal protein</keyword>
<feature type="region of interest" description="Disordered" evidence="7">
    <location>
        <begin position="89"/>
        <end position="111"/>
    </location>
</feature>
<comment type="caution">
    <text evidence="8">The sequence shown here is derived from an EMBL/GenBank/DDBJ whole genome shotgun (WGS) entry which is preliminary data.</text>
</comment>
<dbReference type="Proteomes" id="UP000716004">
    <property type="component" value="Unassembled WGS sequence"/>
</dbReference>
<evidence type="ECO:0000256" key="4">
    <source>
        <dbReference type="ARBA" id="ARBA00022980"/>
    </source>
</evidence>
<dbReference type="InterPro" id="IPR023574">
    <property type="entry name" value="Ribosomal_uL4_dom_sf"/>
</dbReference>
<protein>
    <recommendedName>
        <fullName evidence="6">Large ribosomal subunit protein uL4</fullName>
    </recommendedName>
</protein>
<dbReference type="InterPro" id="IPR019970">
    <property type="entry name" value="Ribosomall_uL4-arc"/>
</dbReference>